<dbReference type="EMBL" id="QFXC01000013">
    <property type="protein sequence ID" value="RDH81599.1"/>
    <property type="molecule type" value="Genomic_DNA"/>
</dbReference>
<proteinExistence type="predicted"/>
<keyword evidence="2" id="KW-1185">Reference proteome</keyword>
<protein>
    <submittedName>
        <fullName evidence="1">Uncharacterized protein</fullName>
    </submittedName>
</protein>
<evidence type="ECO:0000313" key="1">
    <source>
        <dbReference type="EMBL" id="RDH81599.1"/>
    </source>
</evidence>
<name>A0A370D9N9_9GAMM</name>
<reference evidence="1 2" key="1">
    <citation type="journal article" date="2018" name="ISME J.">
        <title>Endosymbiont genomes yield clues of tubeworm success.</title>
        <authorList>
            <person name="Li Y."/>
            <person name="Liles M.R."/>
            <person name="Halanych K.M."/>
        </authorList>
    </citation>
    <scope>NUCLEOTIDE SEQUENCE [LARGE SCALE GENOMIC DNA]</scope>
    <source>
        <strain evidence="1">A1464</strain>
    </source>
</reference>
<organism evidence="1 2">
    <name type="scientific">endosymbiont of Galathealinum brachiosum</name>
    <dbReference type="NCBI Taxonomy" id="2200906"/>
    <lineage>
        <taxon>Bacteria</taxon>
        <taxon>Pseudomonadati</taxon>
        <taxon>Pseudomonadota</taxon>
        <taxon>Gammaproteobacteria</taxon>
        <taxon>sulfur-oxidizing symbionts</taxon>
    </lineage>
</organism>
<sequence length="152" mass="17125">MINLKALISITFITYAGFSHSDETDFYENLIYDNVIQTHYSALIKNASADPVIDIRTDSGKTGYITYRFIAEVQHIFKGASNNQIEYRVTYEAGIKPIINNKIQIISLCRSDDNTFYVPGNGYRIDATEKLINIAKQATNKNSSLKNICEGI</sequence>
<evidence type="ECO:0000313" key="2">
    <source>
        <dbReference type="Proteomes" id="UP000254266"/>
    </source>
</evidence>
<gene>
    <name evidence="1" type="ORF">DIZ80_16130</name>
</gene>
<dbReference type="Proteomes" id="UP000254266">
    <property type="component" value="Unassembled WGS sequence"/>
</dbReference>
<dbReference type="AlphaFoldDB" id="A0A370D9N9"/>
<comment type="caution">
    <text evidence="1">The sequence shown here is derived from an EMBL/GenBank/DDBJ whole genome shotgun (WGS) entry which is preliminary data.</text>
</comment>
<accession>A0A370D9N9</accession>